<sequence>MQRIPCVLMRGGTSRGPFFLSSDLPSDRASRDAVLISAMGSGHPLQIDGIGGGNPLTSKVAIVGRSTRPDADVDYLFAQVNVERASVDTAPNCGNMLAAVGPFAIEQGLVKATDPETRLTIFNVNTGKRIESIVQTPGGVVDYEGDTAIAGVPGTAAPVRMAFLDAAGSKTGKLLPTDAGTDLIDGIEVTLFDMAVAAMLVDAGSLGKTGQEMPGDLDADRTFMQRLETLRLEAGRLMGLGDVSQMVIPKPILLAPPTGNATITARYFMPHSCHTAVAITGAVCIASACCTPGTIAHRLARLPDPEADGRRRLIIEHPSGQTPVEIEQDPVTGIVTRAMVIRTARRLFDGFVHVRDQVA</sequence>
<dbReference type="RefSeq" id="WP_136887753.1">
    <property type="nucleotide sequence ID" value="NZ_SUNI01000048.1"/>
</dbReference>
<evidence type="ECO:0000313" key="3">
    <source>
        <dbReference type="EMBL" id="TJZ88983.1"/>
    </source>
</evidence>
<proteinExistence type="inferred from homology"/>
<dbReference type="EMBL" id="SUNI01000048">
    <property type="protein sequence ID" value="TJZ88983.1"/>
    <property type="molecule type" value="Genomic_DNA"/>
</dbReference>
<dbReference type="PANTHER" id="PTHR43709">
    <property type="entry name" value="ACONITATE ISOMERASE-RELATED"/>
    <property type="match status" value="1"/>
</dbReference>
<accession>A0A4U0R2F0</accession>
<protein>
    <submittedName>
        <fullName evidence="3">4-oxalomesaconate tautomerase</fullName>
        <ecNumber evidence="3">5.3.2.8</ecNumber>
    </submittedName>
</protein>
<evidence type="ECO:0000256" key="1">
    <source>
        <dbReference type="ARBA" id="ARBA00007673"/>
    </source>
</evidence>
<dbReference type="AlphaFoldDB" id="A0A4U0R2F0"/>
<dbReference type="OrthoDB" id="9779763at2"/>
<comment type="caution">
    <text evidence="3">The sequence shown here is derived from an EMBL/GenBank/DDBJ whole genome shotgun (WGS) entry which is preliminary data.</text>
</comment>
<keyword evidence="4" id="KW-1185">Reference proteome</keyword>
<dbReference type="EC" id="5.3.2.8" evidence="3"/>
<name>A0A4U0R2F0_9RHOB</name>
<dbReference type="InterPro" id="IPR007400">
    <property type="entry name" value="PrpF-like"/>
</dbReference>
<reference evidence="3 4" key="1">
    <citation type="submission" date="2019-04" db="EMBL/GenBank/DDBJ databases">
        <authorList>
            <person name="Li J."/>
        </authorList>
    </citation>
    <scope>NUCLEOTIDE SEQUENCE [LARGE SCALE GENOMIC DNA]</scope>
    <source>
        <strain evidence="3 4">KCTC 42687</strain>
    </source>
</reference>
<comment type="similarity">
    <text evidence="1">Belongs to the PrpF family.</text>
</comment>
<dbReference type="PANTHER" id="PTHR43709:SF3">
    <property type="entry name" value="ISOMERASE YBHH-RELATED"/>
    <property type="match status" value="1"/>
</dbReference>
<dbReference type="NCBIfam" id="NF033377">
    <property type="entry name" value="OMA_tautomer"/>
    <property type="match status" value="1"/>
</dbReference>
<evidence type="ECO:0000313" key="4">
    <source>
        <dbReference type="Proteomes" id="UP000309747"/>
    </source>
</evidence>
<dbReference type="GO" id="GO:0016853">
    <property type="term" value="F:isomerase activity"/>
    <property type="evidence" value="ECO:0007669"/>
    <property type="project" value="UniProtKB-KW"/>
</dbReference>
<evidence type="ECO:0000256" key="2">
    <source>
        <dbReference type="ARBA" id="ARBA00023235"/>
    </source>
</evidence>
<gene>
    <name evidence="3" type="ORF">FA743_19640</name>
</gene>
<keyword evidence="2 3" id="KW-0413">Isomerase</keyword>
<organism evidence="3 4">
    <name type="scientific">Paracoccus gahaiensis</name>
    <dbReference type="NCBI Taxonomy" id="1706839"/>
    <lineage>
        <taxon>Bacteria</taxon>
        <taxon>Pseudomonadati</taxon>
        <taxon>Pseudomonadota</taxon>
        <taxon>Alphaproteobacteria</taxon>
        <taxon>Rhodobacterales</taxon>
        <taxon>Paracoccaceae</taxon>
        <taxon>Paracoccus</taxon>
    </lineage>
</organism>
<dbReference type="SUPFAM" id="SSF54506">
    <property type="entry name" value="Diaminopimelate epimerase-like"/>
    <property type="match status" value="2"/>
</dbReference>
<dbReference type="Pfam" id="PF04303">
    <property type="entry name" value="PrpF"/>
    <property type="match status" value="1"/>
</dbReference>
<dbReference type="InterPro" id="IPR047687">
    <property type="entry name" value="OMA_tautomer-like"/>
</dbReference>
<dbReference type="Gene3D" id="3.10.310.10">
    <property type="entry name" value="Diaminopimelate Epimerase, Chain A, domain 1"/>
    <property type="match status" value="2"/>
</dbReference>
<dbReference type="Proteomes" id="UP000309747">
    <property type="component" value="Unassembled WGS sequence"/>
</dbReference>